<feature type="transmembrane region" description="Helical" evidence="2">
    <location>
        <begin position="209"/>
        <end position="225"/>
    </location>
</feature>
<evidence type="ECO:0000313" key="3">
    <source>
        <dbReference type="EMBL" id="KIU14384.1"/>
    </source>
</evidence>
<protein>
    <submittedName>
        <fullName evidence="3">Membrane protein</fullName>
    </submittedName>
</protein>
<feature type="transmembrane region" description="Helical" evidence="2">
    <location>
        <begin position="67"/>
        <end position="89"/>
    </location>
</feature>
<feature type="transmembrane region" description="Helical" evidence="2">
    <location>
        <begin position="177"/>
        <end position="197"/>
    </location>
</feature>
<feature type="transmembrane region" description="Helical" evidence="2">
    <location>
        <begin position="17"/>
        <end position="36"/>
    </location>
</feature>
<evidence type="ECO:0000256" key="2">
    <source>
        <dbReference type="SAM" id="Phobius"/>
    </source>
</evidence>
<feature type="transmembrane region" description="Helical" evidence="2">
    <location>
        <begin position="271"/>
        <end position="293"/>
    </location>
</feature>
<dbReference type="PATRIC" id="fig|280871.6.peg.5106"/>
<dbReference type="EMBL" id="JXST01000045">
    <property type="protein sequence ID" value="KIU14384.1"/>
    <property type="molecule type" value="Genomic_DNA"/>
</dbReference>
<reference evidence="3 4" key="1">
    <citation type="submission" date="2015-01" db="EMBL/GenBank/DDBJ databases">
        <title>Genome sequence of Mycobacterium llatzerense and Mycobacterium immunogenum recovered from brain abscess.</title>
        <authorList>
            <person name="Greninger A.L."/>
            <person name="Langelier C."/>
            <person name="Cunningham G."/>
            <person name="Chiu C.Y."/>
            <person name="Miller S."/>
        </authorList>
    </citation>
    <scope>NUCLEOTIDE SEQUENCE [LARGE SCALE GENOMIC DNA]</scope>
    <source>
        <strain evidence="3 4">CLUC14</strain>
    </source>
</reference>
<feature type="transmembrane region" description="Helical" evidence="2">
    <location>
        <begin position="96"/>
        <end position="114"/>
    </location>
</feature>
<keyword evidence="2" id="KW-0472">Membrane</keyword>
<sequence>MTALETKPAQPQSRSPWPWVWSAIIVALVAVIAHYARRGAVSPRISNPNVQGAPRPVDFLFGFDHWITLWEAFTIFSVPALIAVCVWGWRRNPGSPIVLMAFITTAIVWQDPYMNWSPYAVYNPALWHWPEDWPWVSLSPTVEPFIVLGYVMFQFGPYFPAVWILRKIQARKPVDSFVWRHPLVTLAGFIFVIGFLFDMVLELTLVRTGLYIYSQVIPFGSIFTGTTFQFPLLWESTMVTFVMVPAGILVYRDDTGRTVAEKLAQRARLFAGRPVLGMFTVMFVIVNVAYFCYGAGFTAIRMSGFATSVACPWPYPEVKIYDPQGYYEENGQKGPYAVGIMSTWMSGQPGGRPDVELGSTSNRCAEQGQHG</sequence>
<dbReference type="AlphaFoldDB" id="A0A0D1JP80"/>
<dbReference type="STRING" id="280871.TL10_24635"/>
<organism evidence="3 4">
    <name type="scientific">Mycolicibacterium llatzerense</name>
    <dbReference type="NCBI Taxonomy" id="280871"/>
    <lineage>
        <taxon>Bacteria</taxon>
        <taxon>Bacillati</taxon>
        <taxon>Actinomycetota</taxon>
        <taxon>Actinomycetes</taxon>
        <taxon>Mycobacteriales</taxon>
        <taxon>Mycobacteriaceae</taxon>
        <taxon>Mycolicibacterium</taxon>
    </lineage>
</organism>
<comment type="caution">
    <text evidence="3">The sequence shown here is derived from an EMBL/GenBank/DDBJ whole genome shotgun (WGS) entry which is preliminary data.</text>
</comment>
<dbReference type="RefSeq" id="WP_043987742.1">
    <property type="nucleotide sequence ID" value="NZ_JXST01000045.1"/>
</dbReference>
<keyword evidence="4" id="KW-1185">Reference proteome</keyword>
<dbReference type="InterPro" id="IPR033459">
    <property type="entry name" value="AveC-like"/>
</dbReference>
<feature type="transmembrane region" description="Helical" evidence="2">
    <location>
        <begin position="145"/>
        <end position="165"/>
    </location>
</feature>
<dbReference type="Proteomes" id="UP000032221">
    <property type="component" value="Unassembled WGS sequence"/>
</dbReference>
<name>A0A0D1JP80_9MYCO</name>
<accession>A0A0D1JP80</accession>
<evidence type="ECO:0000256" key="1">
    <source>
        <dbReference type="SAM" id="MobiDB-lite"/>
    </source>
</evidence>
<proteinExistence type="predicted"/>
<keyword evidence="2" id="KW-0812">Transmembrane</keyword>
<evidence type="ECO:0000313" key="4">
    <source>
        <dbReference type="Proteomes" id="UP000032221"/>
    </source>
</evidence>
<dbReference type="Pfam" id="PF17198">
    <property type="entry name" value="AveC_like"/>
    <property type="match status" value="1"/>
</dbReference>
<dbReference type="OrthoDB" id="4508396at2"/>
<feature type="region of interest" description="Disordered" evidence="1">
    <location>
        <begin position="351"/>
        <end position="371"/>
    </location>
</feature>
<gene>
    <name evidence="3" type="ORF">TL10_24635</name>
</gene>
<keyword evidence="2" id="KW-1133">Transmembrane helix</keyword>